<dbReference type="OrthoDB" id="3934656at2759"/>
<evidence type="ECO:0000313" key="6">
    <source>
        <dbReference type="Proteomes" id="UP000557566"/>
    </source>
</evidence>
<dbReference type="InterPro" id="IPR036396">
    <property type="entry name" value="Cyt_P450_sf"/>
</dbReference>
<keyword evidence="6" id="KW-1185">Reference proteome</keyword>
<dbReference type="AlphaFoldDB" id="A0A8H4LRX6"/>
<evidence type="ECO:0000256" key="4">
    <source>
        <dbReference type="PIRSR" id="PIRSR602401-1"/>
    </source>
</evidence>
<evidence type="ECO:0008006" key="7">
    <source>
        <dbReference type="Google" id="ProtNLM"/>
    </source>
</evidence>
<dbReference type="InterPro" id="IPR001128">
    <property type="entry name" value="Cyt_P450"/>
</dbReference>
<dbReference type="InterPro" id="IPR050121">
    <property type="entry name" value="Cytochrome_P450_monoxygenase"/>
</dbReference>
<keyword evidence="2 4" id="KW-0479">Metal-binding</keyword>
<dbReference type="PANTHER" id="PTHR24305">
    <property type="entry name" value="CYTOCHROME P450"/>
    <property type="match status" value="1"/>
</dbReference>
<keyword evidence="1 4" id="KW-0349">Heme</keyword>
<accession>A0A8H4LRX6</accession>
<dbReference type="GO" id="GO:0020037">
    <property type="term" value="F:heme binding"/>
    <property type="evidence" value="ECO:0007669"/>
    <property type="project" value="InterPro"/>
</dbReference>
<evidence type="ECO:0000313" key="5">
    <source>
        <dbReference type="EMBL" id="KAF4503982.1"/>
    </source>
</evidence>
<proteinExistence type="predicted"/>
<evidence type="ECO:0000256" key="3">
    <source>
        <dbReference type="ARBA" id="ARBA00023004"/>
    </source>
</evidence>
<dbReference type="Pfam" id="PF00067">
    <property type="entry name" value="p450"/>
    <property type="match status" value="1"/>
</dbReference>
<dbReference type="EMBL" id="JAAVMX010000012">
    <property type="protein sequence ID" value="KAF4503982.1"/>
    <property type="molecule type" value="Genomic_DNA"/>
</dbReference>
<dbReference type="PRINTS" id="PR00385">
    <property type="entry name" value="P450"/>
</dbReference>
<dbReference type="GO" id="GO:0004497">
    <property type="term" value="F:monooxygenase activity"/>
    <property type="evidence" value="ECO:0007669"/>
    <property type="project" value="InterPro"/>
</dbReference>
<comment type="caution">
    <text evidence="5">The sequence shown here is derived from an EMBL/GenBank/DDBJ whole genome shotgun (WGS) entry which is preliminary data.</text>
</comment>
<dbReference type="GO" id="GO:0016705">
    <property type="term" value="F:oxidoreductase activity, acting on paired donors, with incorporation or reduction of molecular oxygen"/>
    <property type="evidence" value="ECO:0007669"/>
    <property type="project" value="InterPro"/>
</dbReference>
<dbReference type="InterPro" id="IPR002401">
    <property type="entry name" value="Cyt_P450_E_grp-I"/>
</dbReference>
<dbReference type="Proteomes" id="UP000557566">
    <property type="component" value="Unassembled WGS sequence"/>
</dbReference>
<evidence type="ECO:0000256" key="2">
    <source>
        <dbReference type="ARBA" id="ARBA00022723"/>
    </source>
</evidence>
<reference evidence="5 6" key="1">
    <citation type="journal article" date="2020" name="Genome Biol. Evol.">
        <title>A new high-quality draft genome assembly of the Chinese cordyceps Ophiocordyceps sinensis.</title>
        <authorList>
            <person name="Shu R."/>
            <person name="Zhang J."/>
            <person name="Meng Q."/>
            <person name="Zhang H."/>
            <person name="Zhou G."/>
            <person name="Li M."/>
            <person name="Wu P."/>
            <person name="Zhao Y."/>
            <person name="Chen C."/>
            <person name="Qin Q."/>
        </authorList>
    </citation>
    <scope>NUCLEOTIDE SEQUENCE [LARGE SCALE GENOMIC DNA]</scope>
    <source>
        <strain evidence="5 6">IOZ07</strain>
    </source>
</reference>
<comment type="cofactor">
    <cofactor evidence="4">
        <name>heme</name>
        <dbReference type="ChEBI" id="CHEBI:30413"/>
    </cofactor>
</comment>
<evidence type="ECO:0000256" key="1">
    <source>
        <dbReference type="ARBA" id="ARBA00022617"/>
    </source>
</evidence>
<name>A0A8H4LRX6_9HYPO</name>
<sequence>MRLFALASELAVPLLCGLACLWLVAKAVVYARLRRFGGPVWAGWSDWPHSLAMLRHRNHEWYAEVNERHGPIARVAPKVLVTSSPDVWIHVNTKPGYKRSDWYYHACRLEHRRDNIFSQTDNRKHDQRRKQMAPGYSGRENLELENTIDQRLGEFLGLIREHHLSPPAEAPPTKPVMDLGQKIQFLTLDVISSVGLGRPFGMLPRNADVDGYVRLSEEGLAAANAALATGLSRLAQVPGLGRLLSPSPRDRSGYGRVMAACFRAVDESVAAGKGHDMLASFARHGLVGPDLRTEALEQVVAGSDTTASALRAALLHVMTSPRVYAKLRLEVDAEARSAPGIVSAARARQLPYLQAVVREALRVWPPAVNIFARDVPPEGDTVFVDGSPVLLPGGVSIGYSALAMHRSRDVYGPDAQTFRPERWFEPDPGRLAAMVRTNELIFGHARFRCLGRPVAMIEISKTIFELMRNFDMTIVDPTNPWKTRNCLGLFMITDMWVQFTDRVSS</sequence>
<feature type="binding site" description="axial binding residue" evidence="4">
    <location>
        <position position="449"/>
    </location>
    <ligand>
        <name>heme</name>
        <dbReference type="ChEBI" id="CHEBI:30413"/>
    </ligand>
    <ligandPart>
        <name>Fe</name>
        <dbReference type="ChEBI" id="CHEBI:18248"/>
    </ligandPart>
</feature>
<dbReference type="PANTHER" id="PTHR24305:SF168">
    <property type="entry name" value="P450, PUTATIVE (EUROFUNG)-RELATED"/>
    <property type="match status" value="1"/>
</dbReference>
<keyword evidence="3 4" id="KW-0408">Iron</keyword>
<dbReference type="PRINTS" id="PR00463">
    <property type="entry name" value="EP450I"/>
</dbReference>
<organism evidence="5 6">
    <name type="scientific">Ophiocordyceps sinensis</name>
    <dbReference type="NCBI Taxonomy" id="72228"/>
    <lineage>
        <taxon>Eukaryota</taxon>
        <taxon>Fungi</taxon>
        <taxon>Dikarya</taxon>
        <taxon>Ascomycota</taxon>
        <taxon>Pezizomycotina</taxon>
        <taxon>Sordariomycetes</taxon>
        <taxon>Hypocreomycetidae</taxon>
        <taxon>Hypocreales</taxon>
        <taxon>Ophiocordycipitaceae</taxon>
        <taxon>Ophiocordyceps</taxon>
    </lineage>
</organism>
<dbReference type="SUPFAM" id="SSF48264">
    <property type="entry name" value="Cytochrome P450"/>
    <property type="match status" value="1"/>
</dbReference>
<protein>
    <recommendedName>
        <fullName evidence="7">Cytochrome P450</fullName>
    </recommendedName>
</protein>
<dbReference type="GO" id="GO:0005506">
    <property type="term" value="F:iron ion binding"/>
    <property type="evidence" value="ECO:0007669"/>
    <property type="project" value="InterPro"/>
</dbReference>
<dbReference type="CDD" id="cd11060">
    <property type="entry name" value="CYP57A1-like"/>
    <property type="match status" value="1"/>
</dbReference>
<gene>
    <name evidence="5" type="ORF">G6O67_008606</name>
</gene>
<dbReference type="Gene3D" id="1.10.630.10">
    <property type="entry name" value="Cytochrome P450"/>
    <property type="match status" value="1"/>
</dbReference>